<evidence type="ECO:0000256" key="1">
    <source>
        <dbReference type="ARBA" id="ARBA00010552"/>
    </source>
</evidence>
<dbReference type="PANTHER" id="PTHR11803">
    <property type="entry name" value="2-IMINOBUTANOATE/2-IMINOPROPANOATE DEAMINASE RIDA"/>
    <property type="match status" value="1"/>
</dbReference>
<dbReference type="OrthoDB" id="9803101at2"/>
<protein>
    <submittedName>
        <fullName evidence="2">Enamine/imine deaminase</fullName>
        <ecNumber evidence="2">3.5.4.-</ecNumber>
    </submittedName>
    <submittedName>
        <fullName evidence="3">RidA family protein</fullName>
    </submittedName>
</protein>
<reference evidence="2" key="1">
    <citation type="submission" date="2015-09" db="EMBL/GenBank/DDBJ databases">
        <title>Draft Genome Sequences of Two Novel Amoeba-resistant Intranuclear Bacteria, Candidatus Berkiella cookevillensis and Candidatus Berkiella aquae.</title>
        <authorList>
            <person name="Mehari Y.T."/>
            <person name="Arivett B.A."/>
            <person name="Farone A.L."/>
            <person name="Gunderson J.H."/>
            <person name="Farone M.B."/>
        </authorList>
    </citation>
    <scope>NUCLEOTIDE SEQUENCE [LARGE SCALE GENOMIC DNA]</scope>
    <source>
        <strain evidence="2">HT99</strain>
    </source>
</reference>
<dbReference type="Proteomes" id="UP000051497">
    <property type="component" value="Unassembled WGS sequence"/>
</dbReference>
<name>A0A0Q9YK65_9GAMM</name>
<keyword evidence="2" id="KW-0378">Hydrolase</keyword>
<sequence>MVTKHRIQTEQAPQAVGCYSQGIRSGNWVFLSGQIGLNPQTMQMVEGGILAELEQCLRNLKAVLASVGGDFSHIVKVTVFLKDLGSYTVLNEMMQKYFATPYPARSAVEVSRLPRDALVEIEAIAVI</sequence>
<dbReference type="RefSeq" id="WP_075066278.1">
    <property type="nucleotide sequence ID" value="NZ_LKAJ02000001.1"/>
</dbReference>
<comment type="similarity">
    <text evidence="1">Belongs to the RutC family.</text>
</comment>
<dbReference type="SUPFAM" id="SSF55298">
    <property type="entry name" value="YjgF-like"/>
    <property type="match status" value="1"/>
</dbReference>
<proteinExistence type="inferred from homology"/>
<dbReference type="STRING" id="295108.HT99x_01649"/>
<dbReference type="EMBL" id="LKAJ01000006">
    <property type="protein sequence ID" value="KRG21093.1"/>
    <property type="molecule type" value="Genomic_DNA"/>
</dbReference>
<dbReference type="EC" id="3.5.4.-" evidence="2"/>
<reference evidence="3" key="2">
    <citation type="journal article" date="2016" name="Genome Announc.">
        <title>Draft Genome Sequences of Two Novel Amoeba-Resistant Intranuclear Bacteria, 'Candidatus Berkiella cookevillensis' and 'Candidatus Berkiella aquae'.</title>
        <authorList>
            <person name="Mehari Y.T."/>
            <person name="Arivett B.A."/>
            <person name="Farone A.L."/>
            <person name="Gunderson J.H."/>
            <person name="Farone M.B."/>
        </authorList>
    </citation>
    <scope>NUCLEOTIDE SEQUENCE</scope>
    <source>
        <strain evidence="3">HT99</strain>
    </source>
</reference>
<dbReference type="InterPro" id="IPR006056">
    <property type="entry name" value="RidA"/>
</dbReference>
<dbReference type="PANTHER" id="PTHR11803:SF39">
    <property type="entry name" value="2-IMINOBUTANOATE_2-IMINOPROPANOATE DEAMINASE"/>
    <property type="match status" value="1"/>
</dbReference>
<dbReference type="Gene3D" id="3.30.1330.40">
    <property type="entry name" value="RutC-like"/>
    <property type="match status" value="1"/>
</dbReference>
<dbReference type="NCBIfam" id="TIGR00004">
    <property type="entry name" value="Rid family detoxifying hydrolase"/>
    <property type="match status" value="1"/>
</dbReference>
<evidence type="ECO:0000313" key="3">
    <source>
        <dbReference type="EMBL" id="MCS5711239.1"/>
    </source>
</evidence>
<evidence type="ECO:0000313" key="4">
    <source>
        <dbReference type="Proteomes" id="UP000051497"/>
    </source>
</evidence>
<dbReference type="AlphaFoldDB" id="A0A0Q9YK65"/>
<accession>A0A0Q9YK65</accession>
<organism evidence="2">
    <name type="scientific">Candidatus Berkiella aquae</name>
    <dbReference type="NCBI Taxonomy" id="295108"/>
    <lineage>
        <taxon>Bacteria</taxon>
        <taxon>Pseudomonadati</taxon>
        <taxon>Pseudomonadota</taxon>
        <taxon>Gammaproteobacteria</taxon>
        <taxon>Candidatus Berkiellales</taxon>
        <taxon>Candidatus Berkiellaceae</taxon>
        <taxon>Candidatus Berkiella</taxon>
    </lineage>
</organism>
<dbReference type="PATRIC" id="fig|1590043.3.peg.1684"/>
<dbReference type="InterPro" id="IPR035959">
    <property type="entry name" value="RutC-like_sf"/>
</dbReference>
<reference evidence="3" key="3">
    <citation type="submission" date="2021-06" db="EMBL/GenBank/DDBJ databases">
        <title>Genomic Description and Analysis of Intracellular Bacteria, Candidatus Berkiella cookevillensis and Candidatus Berkiella aquae.</title>
        <authorList>
            <person name="Kidane D.T."/>
            <person name="Mehari Y.T."/>
            <person name="Rice F.C."/>
            <person name="Arivett B.A."/>
            <person name="Farone A.L."/>
            <person name="Berk S.G."/>
            <person name="Farone M.B."/>
        </authorList>
    </citation>
    <scope>NUCLEOTIDE SEQUENCE</scope>
    <source>
        <strain evidence="3">HT99</strain>
    </source>
</reference>
<dbReference type="InterPro" id="IPR019897">
    <property type="entry name" value="RidA_CS"/>
</dbReference>
<dbReference type="GO" id="GO:0005829">
    <property type="term" value="C:cytosol"/>
    <property type="evidence" value="ECO:0007669"/>
    <property type="project" value="TreeGrafter"/>
</dbReference>
<dbReference type="Pfam" id="PF01042">
    <property type="entry name" value="Ribonuc_L-PSP"/>
    <property type="match status" value="1"/>
</dbReference>
<keyword evidence="4" id="KW-1185">Reference proteome</keyword>
<dbReference type="GO" id="GO:0019239">
    <property type="term" value="F:deaminase activity"/>
    <property type="evidence" value="ECO:0007669"/>
    <property type="project" value="TreeGrafter"/>
</dbReference>
<evidence type="ECO:0000313" key="2">
    <source>
        <dbReference type="EMBL" id="KRG21093.1"/>
    </source>
</evidence>
<comment type="caution">
    <text evidence="2">The sequence shown here is derived from an EMBL/GenBank/DDBJ whole genome shotgun (WGS) entry which is preliminary data.</text>
</comment>
<dbReference type="FunFam" id="3.30.1330.40:FF:000001">
    <property type="entry name" value="L-PSP family endoribonuclease"/>
    <property type="match status" value="1"/>
</dbReference>
<dbReference type="CDD" id="cd00448">
    <property type="entry name" value="YjgF_YER057c_UK114_family"/>
    <property type="match status" value="1"/>
</dbReference>
<dbReference type="InterPro" id="IPR006175">
    <property type="entry name" value="YjgF/YER057c/UK114"/>
</dbReference>
<gene>
    <name evidence="2" type="primary">yabJ</name>
    <name evidence="3" type="ORF">HT99x_007320</name>
    <name evidence="2" type="ORF">HT99x_01649</name>
</gene>
<dbReference type="PROSITE" id="PS01094">
    <property type="entry name" value="UPF0076"/>
    <property type="match status" value="1"/>
</dbReference>
<dbReference type="EMBL" id="LKAJ02000001">
    <property type="protein sequence ID" value="MCS5711239.1"/>
    <property type="molecule type" value="Genomic_DNA"/>
</dbReference>